<feature type="region of interest" description="Disordered" evidence="1">
    <location>
        <begin position="1"/>
        <end position="24"/>
    </location>
</feature>
<evidence type="ECO:0000313" key="3">
    <source>
        <dbReference type="Proteomes" id="UP000824890"/>
    </source>
</evidence>
<dbReference type="EMBL" id="JAGKQM010000008">
    <property type="protein sequence ID" value="KAH0914897.1"/>
    <property type="molecule type" value="Genomic_DNA"/>
</dbReference>
<evidence type="ECO:0000313" key="2">
    <source>
        <dbReference type="EMBL" id="KAH0914897.1"/>
    </source>
</evidence>
<keyword evidence="3" id="KW-1185">Reference proteome</keyword>
<accession>A0ABQ8CCT8</accession>
<proteinExistence type="predicted"/>
<comment type="caution">
    <text evidence="2">The sequence shown here is derived from an EMBL/GenBank/DDBJ whole genome shotgun (WGS) entry which is preliminary data.</text>
</comment>
<evidence type="ECO:0000256" key="1">
    <source>
        <dbReference type="SAM" id="MobiDB-lite"/>
    </source>
</evidence>
<organism evidence="2 3">
    <name type="scientific">Brassica napus</name>
    <name type="common">Rape</name>
    <dbReference type="NCBI Taxonomy" id="3708"/>
    <lineage>
        <taxon>Eukaryota</taxon>
        <taxon>Viridiplantae</taxon>
        <taxon>Streptophyta</taxon>
        <taxon>Embryophyta</taxon>
        <taxon>Tracheophyta</taxon>
        <taxon>Spermatophyta</taxon>
        <taxon>Magnoliopsida</taxon>
        <taxon>eudicotyledons</taxon>
        <taxon>Gunneridae</taxon>
        <taxon>Pentapetalae</taxon>
        <taxon>rosids</taxon>
        <taxon>malvids</taxon>
        <taxon>Brassicales</taxon>
        <taxon>Brassicaceae</taxon>
        <taxon>Brassiceae</taxon>
        <taxon>Brassica</taxon>
    </lineage>
</organism>
<dbReference type="Proteomes" id="UP000824890">
    <property type="component" value="Unassembled WGS sequence"/>
</dbReference>
<sequence length="136" mass="15431">REVLTKKQRKISDREKKQKMDKSGGKKVMNEIRSFQKANLFDLGHPLINRIADSFVKASGISPHVYACYHMSCVEMCSCVEQMQETNCSILMHVTCCEVILLLEFQIWRPLSELCHKGLASSRGGCLVLCLGDHSR</sequence>
<gene>
    <name evidence="2" type="ORF">HID58_029343</name>
</gene>
<protein>
    <submittedName>
        <fullName evidence="2">Uncharacterized protein</fullName>
    </submittedName>
</protein>
<feature type="non-terminal residue" evidence="2">
    <location>
        <position position="1"/>
    </location>
</feature>
<reference evidence="2 3" key="1">
    <citation type="submission" date="2021-05" db="EMBL/GenBank/DDBJ databases">
        <title>Genome Assembly of Synthetic Allotetraploid Brassica napus Reveals Homoeologous Exchanges between Subgenomes.</title>
        <authorList>
            <person name="Davis J.T."/>
        </authorList>
    </citation>
    <scope>NUCLEOTIDE SEQUENCE [LARGE SCALE GENOMIC DNA]</scope>
    <source>
        <strain evidence="3">cv. Da-Ae</strain>
        <tissue evidence="2">Seedling</tissue>
    </source>
</reference>
<name>A0ABQ8CCT8_BRANA</name>